<accession>A0A0V1L7E4</accession>
<sequence>MHRKNETATNLNVQFFLTNSTNDTVCTDFARTISSISFIKRMPQQNVRLFILIVVILFV</sequence>
<evidence type="ECO:0000313" key="2">
    <source>
        <dbReference type="Proteomes" id="UP000054721"/>
    </source>
</evidence>
<organism evidence="1 2">
    <name type="scientific">Trichinella nativa</name>
    <dbReference type="NCBI Taxonomy" id="6335"/>
    <lineage>
        <taxon>Eukaryota</taxon>
        <taxon>Metazoa</taxon>
        <taxon>Ecdysozoa</taxon>
        <taxon>Nematoda</taxon>
        <taxon>Enoplea</taxon>
        <taxon>Dorylaimia</taxon>
        <taxon>Trichinellida</taxon>
        <taxon>Trichinellidae</taxon>
        <taxon>Trichinella</taxon>
    </lineage>
</organism>
<protein>
    <submittedName>
        <fullName evidence="1">Uncharacterized protein</fullName>
    </submittedName>
</protein>
<dbReference type="EMBL" id="JYDW01000120">
    <property type="protein sequence ID" value="KRZ55196.1"/>
    <property type="molecule type" value="Genomic_DNA"/>
</dbReference>
<dbReference type="Proteomes" id="UP000054721">
    <property type="component" value="Unassembled WGS sequence"/>
</dbReference>
<gene>
    <name evidence="1" type="ORF">T02_5374</name>
</gene>
<keyword evidence="2" id="KW-1185">Reference proteome</keyword>
<proteinExistence type="predicted"/>
<comment type="caution">
    <text evidence="1">The sequence shown here is derived from an EMBL/GenBank/DDBJ whole genome shotgun (WGS) entry which is preliminary data.</text>
</comment>
<dbReference type="AlphaFoldDB" id="A0A0V1L7E4"/>
<reference evidence="1 2" key="1">
    <citation type="submission" date="2015-05" db="EMBL/GenBank/DDBJ databases">
        <title>Evolution of Trichinella species and genotypes.</title>
        <authorList>
            <person name="Korhonen P.K."/>
            <person name="Edoardo P."/>
            <person name="Giuseppe L.R."/>
            <person name="Gasser R.B."/>
        </authorList>
    </citation>
    <scope>NUCLEOTIDE SEQUENCE [LARGE SCALE GENOMIC DNA]</scope>
    <source>
        <strain evidence="1">ISS10</strain>
    </source>
</reference>
<name>A0A0V1L7E4_9BILA</name>
<evidence type="ECO:0000313" key="1">
    <source>
        <dbReference type="EMBL" id="KRZ55196.1"/>
    </source>
</evidence>